<dbReference type="AlphaFoldDB" id="A0A1V6TEG6"/>
<dbReference type="SUPFAM" id="SSF57850">
    <property type="entry name" value="RING/U-box"/>
    <property type="match status" value="1"/>
</dbReference>
<evidence type="ECO:0000256" key="1">
    <source>
        <dbReference type="SAM" id="MobiDB-lite"/>
    </source>
</evidence>
<evidence type="ECO:0000313" key="2">
    <source>
        <dbReference type="EMBL" id="OQE24621.1"/>
    </source>
</evidence>
<dbReference type="Proteomes" id="UP000191285">
    <property type="component" value="Unassembled WGS sequence"/>
</dbReference>
<dbReference type="InterPro" id="IPR013083">
    <property type="entry name" value="Znf_RING/FYVE/PHD"/>
</dbReference>
<feature type="compositionally biased region" description="Polar residues" evidence="1">
    <location>
        <begin position="237"/>
        <end position="247"/>
    </location>
</feature>
<evidence type="ECO:0008006" key="4">
    <source>
        <dbReference type="Google" id="ProtNLM"/>
    </source>
</evidence>
<protein>
    <recommendedName>
        <fullName evidence="4">RING-type domain-containing protein</fullName>
    </recommendedName>
</protein>
<gene>
    <name evidence="2" type="ORF">PENSTE_c007G07894</name>
</gene>
<comment type="caution">
    <text evidence="2">The sequence shown here is derived from an EMBL/GenBank/DDBJ whole genome shotgun (WGS) entry which is preliminary data.</text>
</comment>
<evidence type="ECO:0000313" key="3">
    <source>
        <dbReference type="Proteomes" id="UP000191285"/>
    </source>
</evidence>
<feature type="region of interest" description="Disordered" evidence="1">
    <location>
        <begin position="285"/>
        <end position="345"/>
    </location>
</feature>
<feature type="region of interest" description="Disordered" evidence="1">
    <location>
        <begin position="139"/>
        <end position="167"/>
    </location>
</feature>
<proteinExistence type="predicted"/>
<dbReference type="EMBL" id="MLKD01000007">
    <property type="protein sequence ID" value="OQE24621.1"/>
    <property type="molecule type" value="Genomic_DNA"/>
</dbReference>
<organism evidence="2 3">
    <name type="scientific">Penicillium steckii</name>
    <dbReference type="NCBI Taxonomy" id="303698"/>
    <lineage>
        <taxon>Eukaryota</taxon>
        <taxon>Fungi</taxon>
        <taxon>Dikarya</taxon>
        <taxon>Ascomycota</taxon>
        <taxon>Pezizomycotina</taxon>
        <taxon>Eurotiomycetes</taxon>
        <taxon>Eurotiomycetidae</taxon>
        <taxon>Eurotiales</taxon>
        <taxon>Aspergillaceae</taxon>
        <taxon>Penicillium</taxon>
    </lineage>
</organism>
<dbReference type="Gene3D" id="3.30.40.10">
    <property type="entry name" value="Zinc/RING finger domain, C3HC4 (zinc finger)"/>
    <property type="match status" value="1"/>
</dbReference>
<dbReference type="GO" id="GO:0061630">
    <property type="term" value="F:ubiquitin protein ligase activity"/>
    <property type="evidence" value="ECO:0007669"/>
    <property type="project" value="InterPro"/>
</dbReference>
<dbReference type="PANTHER" id="PTHR21540:SF0">
    <property type="entry name" value="PHD FAMILY PROTEIN"/>
    <property type="match status" value="1"/>
</dbReference>
<name>A0A1V6TEG6_9EURO</name>
<feature type="compositionally biased region" description="Low complexity" evidence="1">
    <location>
        <begin position="222"/>
        <end position="236"/>
    </location>
</feature>
<accession>A0A1V6TEG6</accession>
<reference evidence="3" key="1">
    <citation type="journal article" date="2017" name="Nat. Microbiol.">
        <title>Global analysis of biosynthetic gene clusters reveals vast potential of secondary metabolite production in Penicillium species.</title>
        <authorList>
            <person name="Nielsen J.C."/>
            <person name="Grijseels S."/>
            <person name="Prigent S."/>
            <person name="Ji B."/>
            <person name="Dainat J."/>
            <person name="Nielsen K.F."/>
            <person name="Frisvad J.C."/>
            <person name="Workman M."/>
            <person name="Nielsen J."/>
        </authorList>
    </citation>
    <scope>NUCLEOTIDE SEQUENCE [LARGE SCALE GENOMIC DNA]</scope>
    <source>
        <strain evidence="3">IBT 24891</strain>
    </source>
</reference>
<sequence>MSPVPHLSTIINLEPEEEPWCAGFAPSQGRRCHARTNAHGRSRAMKLLDKGTENLRAGRRIDDLLGELAPHVLCQRFHQNQAQTLTNRWSRQVSPFVKAPPSSPMRTITLDPNAARRQIPKETPTGRQRNLFDDMDRLRSESSSVDNGRHISTRSRDSEAIRDARRGVRISRPMNNDLEVITPTDHGALLIHAFRRPIPMTGSAAAEQHTVPVSFPRARYATTSSRNLSLSSRTSSPTQRENNNSTVLPLRSTTQTTSTSGATRRPIQGDCGICLSSMENVIFEDSDDEDSDEAEDGDSDESEDDENEWEDDEDEEHHSNSAGSHRVKSSSSNGEAADSHEESSNISSIERHDLVWCKAKCGVNYHKDCIDDWLASGHYSARTCPTCRLSWKC</sequence>
<dbReference type="OrthoDB" id="8062037at2759"/>
<feature type="region of interest" description="Disordered" evidence="1">
    <location>
        <begin position="222"/>
        <end position="270"/>
    </location>
</feature>
<dbReference type="InterPro" id="IPR039903">
    <property type="entry name" value="Zswim2"/>
</dbReference>
<dbReference type="PANTHER" id="PTHR21540">
    <property type="entry name" value="RING FINGER AND SWIM DOMAIN-CONTAINING PROTEIN 2"/>
    <property type="match status" value="1"/>
</dbReference>
<dbReference type="STRING" id="303698.A0A1V6TEG6"/>
<keyword evidence="3" id="KW-1185">Reference proteome</keyword>
<feature type="compositionally biased region" description="Acidic residues" evidence="1">
    <location>
        <begin position="285"/>
        <end position="315"/>
    </location>
</feature>
<feature type="compositionally biased region" description="Basic and acidic residues" evidence="1">
    <location>
        <begin position="154"/>
        <end position="166"/>
    </location>
</feature>
<feature type="compositionally biased region" description="Low complexity" evidence="1">
    <location>
        <begin position="251"/>
        <end position="265"/>
    </location>
</feature>